<proteinExistence type="predicted"/>
<evidence type="ECO:0000256" key="1">
    <source>
        <dbReference type="SAM" id="MobiDB-lite"/>
    </source>
</evidence>
<dbReference type="AlphaFoldDB" id="A0A2H3BVN4"/>
<name>A0A2H3BVN4_9AGAR</name>
<keyword evidence="3" id="KW-1185">Reference proteome</keyword>
<dbReference type="EMBL" id="KZ293438">
    <property type="protein sequence ID" value="PBK67106.1"/>
    <property type="molecule type" value="Genomic_DNA"/>
</dbReference>
<feature type="compositionally biased region" description="Low complexity" evidence="1">
    <location>
        <begin position="14"/>
        <end position="40"/>
    </location>
</feature>
<evidence type="ECO:0000313" key="2">
    <source>
        <dbReference type="EMBL" id="PBK67106.1"/>
    </source>
</evidence>
<feature type="compositionally biased region" description="Pro residues" evidence="1">
    <location>
        <begin position="50"/>
        <end position="59"/>
    </location>
</feature>
<sequence length="236" mass="24392">MTPTSSPNVKTSPHRLSPSPCPLSPSSIPSSPTSVHSSSSAIFERDIEPTSPPPQPAHPNPHRIPRAKNTELSVPSVLDSAAAILTDSHPGETDVEVLSPAASPLASRNPSPRASMLLPASSITPPSPTAIARELSPSPSPSPNTAAKRLSFLSYSDLLASNPTNTVSLSTLTTEPATPPHMPGLMDGGTVKGIGFDEWVREGLGMGLEERLEAVSGATSPVSTRSRPVSVVNVKG</sequence>
<feature type="region of interest" description="Disordered" evidence="1">
    <location>
        <begin position="1"/>
        <end position="145"/>
    </location>
</feature>
<feature type="compositionally biased region" description="Low complexity" evidence="1">
    <location>
        <begin position="219"/>
        <end position="236"/>
    </location>
</feature>
<dbReference type="Proteomes" id="UP000218334">
    <property type="component" value="Unassembled WGS sequence"/>
</dbReference>
<feature type="compositionally biased region" description="Low complexity" evidence="1">
    <location>
        <begin position="119"/>
        <end position="132"/>
    </location>
</feature>
<dbReference type="STRING" id="1076256.A0A2H3BVN4"/>
<feature type="region of interest" description="Disordered" evidence="1">
    <location>
        <begin position="217"/>
        <end position="236"/>
    </location>
</feature>
<organism evidence="2 3">
    <name type="scientific">Armillaria solidipes</name>
    <dbReference type="NCBI Taxonomy" id="1076256"/>
    <lineage>
        <taxon>Eukaryota</taxon>
        <taxon>Fungi</taxon>
        <taxon>Dikarya</taxon>
        <taxon>Basidiomycota</taxon>
        <taxon>Agaricomycotina</taxon>
        <taxon>Agaricomycetes</taxon>
        <taxon>Agaricomycetidae</taxon>
        <taxon>Agaricales</taxon>
        <taxon>Marasmiineae</taxon>
        <taxon>Physalacriaceae</taxon>
        <taxon>Armillaria</taxon>
    </lineage>
</organism>
<gene>
    <name evidence="2" type="ORF">ARMSODRAFT_959778</name>
</gene>
<feature type="compositionally biased region" description="Polar residues" evidence="1">
    <location>
        <begin position="1"/>
        <end position="11"/>
    </location>
</feature>
<evidence type="ECO:0000313" key="3">
    <source>
        <dbReference type="Proteomes" id="UP000218334"/>
    </source>
</evidence>
<accession>A0A2H3BVN4</accession>
<protein>
    <submittedName>
        <fullName evidence="2">Uncharacterized protein</fullName>
    </submittedName>
</protein>
<reference evidence="3" key="1">
    <citation type="journal article" date="2017" name="Nat. Ecol. Evol.">
        <title>Genome expansion and lineage-specific genetic innovations in the forest pathogenic fungi Armillaria.</title>
        <authorList>
            <person name="Sipos G."/>
            <person name="Prasanna A.N."/>
            <person name="Walter M.C."/>
            <person name="O'Connor E."/>
            <person name="Balint B."/>
            <person name="Krizsan K."/>
            <person name="Kiss B."/>
            <person name="Hess J."/>
            <person name="Varga T."/>
            <person name="Slot J."/>
            <person name="Riley R."/>
            <person name="Boka B."/>
            <person name="Rigling D."/>
            <person name="Barry K."/>
            <person name="Lee J."/>
            <person name="Mihaltcheva S."/>
            <person name="LaButti K."/>
            <person name="Lipzen A."/>
            <person name="Waldron R."/>
            <person name="Moloney N.M."/>
            <person name="Sperisen C."/>
            <person name="Kredics L."/>
            <person name="Vagvoelgyi C."/>
            <person name="Patrignani A."/>
            <person name="Fitzpatrick D."/>
            <person name="Nagy I."/>
            <person name="Doyle S."/>
            <person name="Anderson J.B."/>
            <person name="Grigoriev I.V."/>
            <person name="Gueldener U."/>
            <person name="Muensterkoetter M."/>
            <person name="Nagy L.G."/>
        </authorList>
    </citation>
    <scope>NUCLEOTIDE SEQUENCE [LARGE SCALE GENOMIC DNA]</scope>
    <source>
        <strain evidence="3">28-4</strain>
    </source>
</reference>